<evidence type="ECO:0000256" key="5">
    <source>
        <dbReference type="ARBA" id="ARBA00022840"/>
    </source>
</evidence>
<dbReference type="GO" id="GO:0015408">
    <property type="term" value="F:ABC-type ferric iron transporter activity"/>
    <property type="evidence" value="ECO:0007669"/>
    <property type="project" value="InterPro"/>
</dbReference>
<keyword evidence="12" id="KW-1185">Reference proteome</keyword>
<keyword evidence="2" id="KW-1003">Cell membrane</keyword>
<name>A0A6M0R9H8_9CLOT</name>
<dbReference type="AlphaFoldDB" id="A0A6M0R9H8"/>
<dbReference type="SMART" id="SM00382">
    <property type="entry name" value="AAA"/>
    <property type="match status" value="1"/>
</dbReference>
<dbReference type="CDD" id="cd03259">
    <property type="entry name" value="ABC_Carb_Solutes_like"/>
    <property type="match status" value="1"/>
</dbReference>
<dbReference type="PROSITE" id="PS50893">
    <property type="entry name" value="ABC_TRANSPORTER_2"/>
    <property type="match status" value="1"/>
</dbReference>
<gene>
    <name evidence="11" type="ORF">FDF74_06830</name>
</gene>
<reference evidence="11 12" key="1">
    <citation type="submission" date="2019-04" db="EMBL/GenBank/DDBJ databases">
        <title>Genome sequencing of Clostridium botulinum Groups I-IV and Clostridium butyricum.</title>
        <authorList>
            <person name="Brunt J."/>
            <person name="Van Vliet A.H.M."/>
            <person name="Stringer S.C."/>
            <person name="Carter A.T."/>
            <person name="Peck M.W."/>
        </authorList>
    </citation>
    <scope>NUCLEOTIDE SEQUENCE [LARGE SCALE GENOMIC DNA]</scope>
    <source>
        <strain evidence="11 12">IFR 18/094</strain>
    </source>
</reference>
<keyword evidence="1" id="KW-0813">Transport</keyword>
<keyword evidence="7" id="KW-0406">Ion transport</keyword>
<dbReference type="PANTHER" id="PTHR42781:SF4">
    <property type="entry name" value="SPERMIDINE_PUTRESCINE IMPORT ATP-BINDING PROTEIN POTA"/>
    <property type="match status" value="1"/>
</dbReference>
<evidence type="ECO:0000256" key="3">
    <source>
        <dbReference type="ARBA" id="ARBA00022496"/>
    </source>
</evidence>
<dbReference type="GO" id="GO:0016887">
    <property type="term" value="F:ATP hydrolysis activity"/>
    <property type="evidence" value="ECO:0007669"/>
    <property type="project" value="InterPro"/>
</dbReference>
<keyword evidence="5 11" id="KW-0067">ATP-binding</keyword>
<protein>
    <recommendedName>
        <fullName evidence="9">ABC-type quaternary amine transporter</fullName>
        <ecNumber evidence="9">7.6.2.9</ecNumber>
    </recommendedName>
</protein>
<evidence type="ECO:0000256" key="9">
    <source>
        <dbReference type="ARBA" id="ARBA00066388"/>
    </source>
</evidence>
<dbReference type="Pfam" id="PF00005">
    <property type="entry name" value="ABC_tran"/>
    <property type="match status" value="1"/>
</dbReference>
<dbReference type="FunFam" id="3.40.50.300:FF:000425">
    <property type="entry name" value="Probable ABC transporter, ATP-binding subunit"/>
    <property type="match status" value="1"/>
</dbReference>
<feature type="domain" description="ABC transporter" evidence="10">
    <location>
        <begin position="4"/>
        <end position="234"/>
    </location>
</feature>
<evidence type="ECO:0000313" key="11">
    <source>
        <dbReference type="EMBL" id="NEZ46925.1"/>
    </source>
</evidence>
<dbReference type="SUPFAM" id="SSF50331">
    <property type="entry name" value="MOP-like"/>
    <property type="match status" value="1"/>
</dbReference>
<dbReference type="InterPro" id="IPR050093">
    <property type="entry name" value="ABC_SmlMolc_Importer"/>
</dbReference>
<dbReference type="InterPro" id="IPR017871">
    <property type="entry name" value="ABC_transporter-like_CS"/>
</dbReference>
<evidence type="ECO:0000259" key="10">
    <source>
        <dbReference type="PROSITE" id="PS50893"/>
    </source>
</evidence>
<keyword evidence="6" id="KW-0408">Iron</keyword>
<dbReference type="PANTHER" id="PTHR42781">
    <property type="entry name" value="SPERMIDINE/PUTRESCINE IMPORT ATP-BINDING PROTEIN POTA"/>
    <property type="match status" value="1"/>
</dbReference>
<dbReference type="RefSeq" id="WP_163249093.1">
    <property type="nucleotide sequence ID" value="NZ_SXDP01000004.1"/>
</dbReference>
<dbReference type="InterPro" id="IPR008995">
    <property type="entry name" value="Mo/tungstate-bd_C_term_dom"/>
</dbReference>
<keyword evidence="3" id="KW-0410">Iron transport</keyword>
<keyword evidence="4" id="KW-0547">Nucleotide-binding</keyword>
<dbReference type="GO" id="GO:0015418">
    <property type="term" value="F:ABC-type quaternary ammonium compound transporting activity"/>
    <property type="evidence" value="ECO:0007669"/>
    <property type="project" value="UniProtKB-EC"/>
</dbReference>
<dbReference type="InterPro" id="IPR012340">
    <property type="entry name" value="NA-bd_OB-fold"/>
</dbReference>
<dbReference type="GO" id="GO:0005524">
    <property type="term" value="F:ATP binding"/>
    <property type="evidence" value="ECO:0007669"/>
    <property type="project" value="UniProtKB-KW"/>
</dbReference>
<evidence type="ECO:0000256" key="4">
    <source>
        <dbReference type="ARBA" id="ARBA00022741"/>
    </source>
</evidence>
<dbReference type="Gene3D" id="3.40.50.300">
    <property type="entry name" value="P-loop containing nucleotide triphosphate hydrolases"/>
    <property type="match status" value="1"/>
</dbReference>
<dbReference type="GO" id="GO:0016020">
    <property type="term" value="C:membrane"/>
    <property type="evidence" value="ECO:0007669"/>
    <property type="project" value="InterPro"/>
</dbReference>
<dbReference type="EMBL" id="SXDP01000004">
    <property type="protein sequence ID" value="NEZ46925.1"/>
    <property type="molecule type" value="Genomic_DNA"/>
</dbReference>
<sequence>MKQIEVRALKKDFNEKKILDNINFSVDKGELMCLLGPSGCGKSTTLKIIAGLLKEDSGEVYLGGKSMKSIPPEKREAVIVFQEYSLFPHLNVYENIAFGLKMRRKNKDYIKDKVYKITNLLRLGGLEHKYTHNLSGGQKQRVAIGRALAIEPKILLLDEPFTSLDINVKNTIRELVLDIQKKIGITTILVTHDKEEALMMADNIALMFNGKIAQYGKPKDIYENPNSKEVANFFGERNFIKGIIKKNKFYSDLGEFSVETERTGEVEAIINPEDISILSKKEKGYLGYISKVKYLGDRSYYDIHYKNRDLKVIDYSKKLFRKGDKVYFYINFHKIKFFE</sequence>
<evidence type="ECO:0000256" key="7">
    <source>
        <dbReference type="ARBA" id="ARBA00023065"/>
    </source>
</evidence>
<comment type="caution">
    <text evidence="11">The sequence shown here is derived from an EMBL/GenBank/DDBJ whole genome shotgun (WGS) entry which is preliminary data.</text>
</comment>
<evidence type="ECO:0000256" key="6">
    <source>
        <dbReference type="ARBA" id="ARBA00023004"/>
    </source>
</evidence>
<evidence type="ECO:0000256" key="1">
    <source>
        <dbReference type="ARBA" id="ARBA00022448"/>
    </source>
</evidence>
<dbReference type="EC" id="7.6.2.9" evidence="9"/>
<dbReference type="InterPro" id="IPR003439">
    <property type="entry name" value="ABC_transporter-like_ATP-bd"/>
</dbReference>
<evidence type="ECO:0000256" key="2">
    <source>
        <dbReference type="ARBA" id="ARBA00022475"/>
    </source>
</evidence>
<dbReference type="Gene3D" id="2.40.50.100">
    <property type="match status" value="1"/>
</dbReference>
<dbReference type="InterPro" id="IPR015853">
    <property type="entry name" value="ABC_transpr_FbpC"/>
</dbReference>
<dbReference type="Proteomes" id="UP000473885">
    <property type="component" value="Unassembled WGS sequence"/>
</dbReference>
<dbReference type="Gene3D" id="2.40.50.140">
    <property type="entry name" value="Nucleic acid-binding proteins"/>
    <property type="match status" value="1"/>
</dbReference>
<dbReference type="InterPro" id="IPR003593">
    <property type="entry name" value="AAA+_ATPase"/>
</dbReference>
<organism evidence="11 12">
    <name type="scientific">Clostridium niameyense</name>
    <dbReference type="NCBI Taxonomy" id="1622073"/>
    <lineage>
        <taxon>Bacteria</taxon>
        <taxon>Bacillati</taxon>
        <taxon>Bacillota</taxon>
        <taxon>Clostridia</taxon>
        <taxon>Eubacteriales</taxon>
        <taxon>Clostridiaceae</taxon>
        <taxon>Clostridium</taxon>
    </lineage>
</organism>
<keyword evidence="8" id="KW-0472">Membrane</keyword>
<dbReference type="InterPro" id="IPR027417">
    <property type="entry name" value="P-loop_NTPase"/>
</dbReference>
<dbReference type="PROSITE" id="PS00211">
    <property type="entry name" value="ABC_TRANSPORTER_1"/>
    <property type="match status" value="1"/>
</dbReference>
<proteinExistence type="predicted"/>
<dbReference type="SUPFAM" id="SSF52540">
    <property type="entry name" value="P-loop containing nucleoside triphosphate hydrolases"/>
    <property type="match status" value="1"/>
</dbReference>
<accession>A0A6M0R9H8</accession>
<evidence type="ECO:0000256" key="8">
    <source>
        <dbReference type="ARBA" id="ARBA00023136"/>
    </source>
</evidence>
<evidence type="ECO:0000313" key="12">
    <source>
        <dbReference type="Proteomes" id="UP000473885"/>
    </source>
</evidence>